<name>A0A498MP53_LABRO</name>
<proteinExistence type="predicted"/>
<dbReference type="Proteomes" id="UP000290572">
    <property type="component" value="Unassembled WGS sequence"/>
</dbReference>
<organism evidence="2 3">
    <name type="scientific">Labeo rohita</name>
    <name type="common">Indian major carp</name>
    <name type="synonym">Cyprinus rohita</name>
    <dbReference type="NCBI Taxonomy" id="84645"/>
    <lineage>
        <taxon>Eukaryota</taxon>
        <taxon>Metazoa</taxon>
        <taxon>Chordata</taxon>
        <taxon>Craniata</taxon>
        <taxon>Vertebrata</taxon>
        <taxon>Euteleostomi</taxon>
        <taxon>Actinopterygii</taxon>
        <taxon>Neopterygii</taxon>
        <taxon>Teleostei</taxon>
        <taxon>Ostariophysi</taxon>
        <taxon>Cypriniformes</taxon>
        <taxon>Cyprinidae</taxon>
        <taxon>Labeoninae</taxon>
        <taxon>Labeonini</taxon>
        <taxon>Labeo</taxon>
    </lineage>
</organism>
<evidence type="ECO:0000313" key="3">
    <source>
        <dbReference type="Proteomes" id="UP000290572"/>
    </source>
</evidence>
<feature type="region of interest" description="Disordered" evidence="1">
    <location>
        <begin position="130"/>
        <end position="163"/>
    </location>
</feature>
<dbReference type="AlphaFoldDB" id="A0A498MP53"/>
<protein>
    <submittedName>
        <fullName evidence="2">Pollen-specific leucine-rich repeat extensin 1</fullName>
    </submittedName>
</protein>
<accession>A0A498MP53</accession>
<evidence type="ECO:0000256" key="1">
    <source>
        <dbReference type="SAM" id="MobiDB-lite"/>
    </source>
</evidence>
<sequence length="465" mass="51646">MSAYFRQGATTVAPMSDNCSQQEAPMARLFTLGLSVPASSMRKRQVQKARSQACLFQERREYKPQTRLRQRAPKSVKPPQTSPVLEYSPQGAPVPRLFTMGLSIPAFSTRSFCVQKGQSQRSCLFQERRGYKPQASLRQREPKPVKLPLRSPVPEDFPQECSSEGAPMLERFSQGTLAETPQEEPMVANVSEEGPHGAPMPKLFTLGISIPALSTRNFHVRKGRSQCRDYKPQASKRQREPKPVKLPQRSPVPEDFPQECFSERAPVLECFSQGTPAETPQEEPVLADFLEGGPHEAPIPKLFTLGVSIPVLSTKKYRLHKHQASLTHRTRLPVITAEKSPVPEEGGPHEAPIPKLFTLGVSIPVLSTKKYRLHKHQASLTHRTRLPVITAEKSPMPESSLLDEATVEAIEPYSSPSNKAAKAHKEAPMPECSSEEGPMVMCSPERTNLSRGLKEGEKRGTKSSK</sequence>
<feature type="region of interest" description="Disordered" evidence="1">
    <location>
        <begin position="413"/>
        <end position="465"/>
    </location>
</feature>
<feature type="compositionally biased region" description="Basic and acidic residues" evidence="1">
    <location>
        <begin position="226"/>
        <end position="243"/>
    </location>
</feature>
<gene>
    <name evidence="2" type="ORF">ROHU_023330</name>
</gene>
<evidence type="ECO:0000313" key="2">
    <source>
        <dbReference type="EMBL" id="RXN22621.1"/>
    </source>
</evidence>
<feature type="region of interest" description="Disordered" evidence="1">
    <location>
        <begin position="221"/>
        <end position="252"/>
    </location>
</feature>
<reference evidence="2 3" key="1">
    <citation type="submission" date="2018-03" db="EMBL/GenBank/DDBJ databases">
        <title>Draft genome sequence of Rohu Carp (Labeo rohita).</title>
        <authorList>
            <person name="Das P."/>
            <person name="Kushwaha B."/>
            <person name="Joshi C.G."/>
            <person name="Kumar D."/>
            <person name="Nagpure N.S."/>
            <person name="Sahoo L."/>
            <person name="Das S.P."/>
            <person name="Bit A."/>
            <person name="Patnaik S."/>
            <person name="Meher P.K."/>
            <person name="Jayasankar P."/>
            <person name="Koringa P.G."/>
            <person name="Patel N.V."/>
            <person name="Hinsu A.T."/>
            <person name="Kumar R."/>
            <person name="Pandey M."/>
            <person name="Agarwal S."/>
            <person name="Srivastava S."/>
            <person name="Singh M."/>
            <person name="Iquebal M.A."/>
            <person name="Jaiswal S."/>
            <person name="Angadi U.B."/>
            <person name="Kumar N."/>
            <person name="Raza M."/>
            <person name="Shah T.M."/>
            <person name="Rai A."/>
            <person name="Jena J.K."/>
        </authorList>
    </citation>
    <scope>NUCLEOTIDE SEQUENCE [LARGE SCALE GENOMIC DNA]</scope>
    <source>
        <strain evidence="2">DASCIFA01</strain>
        <tissue evidence="2">Testis</tissue>
    </source>
</reference>
<dbReference type="EMBL" id="QBIY01012585">
    <property type="protein sequence ID" value="RXN22621.1"/>
    <property type="molecule type" value="Genomic_DNA"/>
</dbReference>
<feature type="compositionally biased region" description="Basic and acidic residues" evidence="1">
    <location>
        <begin position="452"/>
        <end position="465"/>
    </location>
</feature>
<keyword evidence="3" id="KW-1185">Reference proteome</keyword>
<feature type="region of interest" description="Disordered" evidence="1">
    <location>
        <begin position="59"/>
        <end position="89"/>
    </location>
</feature>
<comment type="caution">
    <text evidence="2">The sequence shown here is derived from an EMBL/GenBank/DDBJ whole genome shotgun (WGS) entry which is preliminary data.</text>
</comment>